<gene>
    <name evidence="1" type="ORF">PYW08_003316</name>
</gene>
<protein>
    <submittedName>
        <fullName evidence="1">Uncharacterized protein</fullName>
    </submittedName>
</protein>
<comment type="caution">
    <text evidence="1">The sequence shown here is derived from an EMBL/GenBank/DDBJ whole genome shotgun (WGS) entry which is preliminary data.</text>
</comment>
<evidence type="ECO:0000313" key="1">
    <source>
        <dbReference type="EMBL" id="KAJ8723404.1"/>
    </source>
</evidence>
<keyword evidence="2" id="KW-1185">Reference proteome</keyword>
<dbReference type="EMBL" id="CM056790">
    <property type="protein sequence ID" value="KAJ8723404.1"/>
    <property type="molecule type" value="Genomic_DNA"/>
</dbReference>
<reference evidence="1" key="1">
    <citation type="submission" date="2023-03" db="EMBL/GenBank/DDBJ databases">
        <title>Chromosome-level genomes of two armyworms, Mythimna separata and Mythimna loreyi, provide insights into the biosynthesis and reception of sex pheromones.</title>
        <authorList>
            <person name="Zhao H."/>
        </authorList>
    </citation>
    <scope>NUCLEOTIDE SEQUENCE</scope>
    <source>
        <strain evidence="1">BeijingLab</strain>
    </source>
</reference>
<evidence type="ECO:0000313" key="2">
    <source>
        <dbReference type="Proteomes" id="UP001231649"/>
    </source>
</evidence>
<sequence length="461" mass="50736">MEHTRAISLFVLTLLQLCRAEISDSLPESWYSANVINDGFYPKPLLEIFSTEPPFSPTKPIIVLPKEQSSSVPNEISLFSTSAPPTKISTIDSTRGDFWKSSTIPPSSLRTFPPTSLHSFPPTTFQTTPSPITDYSPTLAPQIITRFTEQTLPPSQPVFSVKPELPTTLALPQPSAQSTLSQTTQTQNIFVVDPQNKNLPQQIITHQLSQSSTREPLSNYFLIYQQAPQSIQGLPGNIGTSSEVPQFSSTPGNTREPSTVIIQPTPTISPPSTRTSPPSSTTPFPTTVRILPTTTAKPKPSCRNLLKSGPAPNSPAPLKIRVVAPSGSITNVHFNSPKTTTRKPTTTRARKTPKPKRNTYESCIDGCKGKREAICAVPLSSAFLDPHTLKGFPSVCHMACHNSYKKDYYEKVLEGRCSRLRTRIRTVDSDVKLKKEELNKAQYFLDNSGQKTIVEFSGLHH</sequence>
<name>A0ACC2QST0_9NEOP</name>
<organism evidence="1 2">
    <name type="scientific">Mythimna loreyi</name>
    <dbReference type="NCBI Taxonomy" id="667449"/>
    <lineage>
        <taxon>Eukaryota</taxon>
        <taxon>Metazoa</taxon>
        <taxon>Ecdysozoa</taxon>
        <taxon>Arthropoda</taxon>
        <taxon>Hexapoda</taxon>
        <taxon>Insecta</taxon>
        <taxon>Pterygota</taxon>
        <taxon>Neoptera</taxon>
        <taxon>Endopterygota</taxon>
        <taxon>Lepidoptera</taxon>
        <taxon>Glossata</taxon>
        <taxon>Ditrysia</taxon>
        <taxon>Noctuoidea</taxon>
        <taxon>Noctuidae</taxon>
        <taxon>Noctuinae</taxon>
        <taxon>Hadenini</taxon>
        <taxon>Mythimna</taxon>
    </lineage>
</organism>
<accession>A0ACC2QST0</accession>
<dbReference type="Proteomes" id="UP001231649">
    <property type="component" value="Chromosome 14"/>
</dbReference>
<proteinExistence type="predicted"/>